<evidence type="ECO:0000256" key="12">
    <source>
        <dbReference type="ARBA" id="ARBA00022989"/>
    </source>
</evidence>
<evidence type="ECO:0000256" key="15">
    <source>
        <dbReference type="ARBA" id="ARBA00023180"/>
    </source>
</evidence>
<feature type="transmembrane region" description="Helical" evidence="20">
    <location>
        <begin position="603"/>
        <end position="626"/>
    </location>
</feature>
<dbReference type="OrthoDB" id="4062651at2759"/>
<keyword evidence="3" id="KW-1003">Cell membrane</keyword>
<dbReference type="Pfam" id="PF14380">
    <property type="entry name" value="WAK_assoc"/>
    <property type="match status" value="1"/>
</dbReference>
<evidence type="ECO:0000313" key="23">
    <source>
        <dbReference type="EMBL" id="KAB1200150.1"/>
    </source>
</evidence>
<proteinExistence type="predicted"/>
<keyword evidence="15" id="KW-0325">Glycoprotein</keyword>
<keyword evidence="24" id="KW-1185">Reference proteome</keyword>
<dbReference type="GO" id="GO:0004674">
    <property type="term" value="F:protein serine/threonine kinase activity"/>
    <property type="evidence" value="ECO:0007669"/>
    <property type="project" value="UniProtKB-KW"/>
</dbReference>
<dbReference type="FunFam" id="3.30.200.20:FF:000214">
    <property type="entry name" value="WAK1-OsWAK receptor-like cytoplasmic kinase (OsWAK-RLCK)"/>
    <property type="match status" value="1"/>
</dbReference>
<comment type="caution">
    <text evidence="23">The sequence shown here is derived from an EMBL/GenBank/DDBJ whole genome shotgun (WGS) entry which is preliminary data.</text>
</comment>
<evidence type="ECO:0000256" key="21">
    <source>
        <dbReference type="SAM" id="SignalP"/>
    </source>
</evidence>
<evidence type="ECO:0000256" key="2">
    <source>
        <dbReference type="ARBA" id="ARBA00012513"/>
    </source>
</evidence>
<evidence type="ECO:0000256" key="1">
    <source>
        <dbReference type="ARBA" id="ARBA00004251"/>
    </source>
</evidence>
<feature type="signal peptide" evidence="21">
    <location>
        <begin position="1"/>
        <end position="36"/>
    </location>
</feature>
<keyword evidence="8 21" id="KW-0732">Signal</keyword>
<name>A0A6A1ULX7_9ROSI</name>
<keyword evidence="14" id="KW-0675">Receptor</keyword>
<evidence type="ECO:0000256" key="16">
    <source>
        <dbReference type="ARBA" id="ARBA00047899"/>
    </source>
</evidence>
<accession>A0A6A1ULX7</accession>
<evidence type="ECO:0000313" key="24">
    <source>
        <dbReference type="Proteomes" id="UP000516437"/>
    </source>
</evidence>
<dbReference type="GO" id="GO:0005524">
    <property type="term" value="F:ATP binding"/>
    <property type="evidence" value="ECO:0007669"/>
    <property type="project" value="UniProtKB-UniRule"/>
</dbReference>
<keyword evidence="9 18" id="KW-0547">Nucleotide-binding</keyword>
<dbReference type="GO" id="GO:0005886">
    <property type="term" value="C:plasma membrane"/>
    <property type="evidence" value="ECO:0007669"/>
    <property type="project" value="UniProtKB-SubCell"/>
</dbReference>
<protein>
    <recommendedName>
        <fullName evidence="2">non-specific serine/threonine protein kinase</fullName>
        <ecNumber evidence="2">2.7.11.1</ecNumber>
    </recommendedName>
</protein>
<dbReference type="PROSITE" id="PS50011">
    <property type="entry name" value="PROTEIN_KINASE_DOM"/>
    <property type="match status" value="1"/>
</dbReference>
<comment type="catalytic activity">
    <reaction evidence="17">
        <text>L-seryl-[protein] + ATP = O-phospho-L-seryl-[protein] + ADP + H(+)</text>
        <dbReference type="Rhea" id="RHEA:17989"/>
        <dbReference type="Rhea" id="RHEA-COMP:9863"/>
        <dbReference type="Rhea" id="RHEA-COMP:11604"/>
        <dbReference type="ChEBI" id="CHEBI:15378"/>
        <dbReference type="ChEBI" id="CHEBI:29999"/>
        <dbReference type="ChEBI" id="CHEBI:30616"/>
        <dbReference type="ChEBI" id="CHEBI:83421"/>
        <dbReference type="ChEBI" id="CHEBI:456216"/>
        <dbReference type="EC" id="2.7.11.1"/>
    </reaction>
</comment>
<dbReference type="InterPro" id="IPR032872">
    <property type="entry name" value="WAK_assoc_C"/>
</dbReference>
<feature type="binding site" evidence="18">
    <location>
        <position position="700"/>
    </location>
    <ligand>
        <name>ATP</name>
        <dbReference type="ChEBI" id="CHEBI:30616"/>
    </ligand>
</feature>
<keyword evidence="6" id="KW-0808">Transferase</keyword>
<evidence type="ECO:0000256" key="13">
    <source>
        <dbReference type="ARBA" id="ARBA00023136"/>
    </source>
</evidence>
<evidence type="ECO:0000256" key="19">
    <source>
        <dbReference type="SAM" id="MobiDB-lite"/>
    </source>
</evidence>
<evidence type="ECO:0000256" key="4">
    <source>
        <dbReference type="ARBA" id="ARBA00022527"/>
    </source>
</evidence>
<feature type="region of interest" description="Disordered" evidence="19">
    <location>
        <begin position="949"/>
        <end position="996"/>
    </location>
</feature>
<dbReference type="GO" id="GO:0030247">
    <property type="term" value="F:polysaccharide binding"/>
    <property type="evidence" value="ECO:0007669"/>
    <property type="project" value="InterPro"/>
</dbReference>
<keyword evidence="5" id="KW-0597">Phosphoprotein</keyword>
<dbReference type="Proteomes" id="UP000516437">
    <property type="component" value="Unassembled WGS sequence"/>
</dbReference>
<dbReference type="Pfam" id="PF07714">
    <property type="entry name" value="PK_Tyr_Ser-Thr"/>
    <property type="match status" value="1"/>
</dbReference>
<dbReference type="InterPro" id="IPR025287">
    <property type="entry name" value="WAK_GUB"/>
</dbReference>
<feature type="chain" id="PRO_5025605462" description="non-specific serine/threonine protein kinase" evidence="21">
    <location>
        <begin position="37"/>
        <end position="996"/>
    </location>
</feature>
<dbReference type="InterPro" id="IPR000719">
    <property type="entry name" value="Prot_kinase_dom"/>
</dbReference>
<keyword evidence="10" id="KW-0418">Kinase</keyword>
<dbReference type="CDD" id="cd14066">
    <property type="entry name" value="STKc_IRAK"/>
    <property type="match status" value="1"/>
</dbReference>
<keyword evidence="13 20" id="KW-0472">Membrane</keyword>
<dbReference type="Gene3D" id="1.10.510.10">
    <property type="entry name" value="Transferase(Phosphotransferase) domain 1"/>
    <property type="match status" value="1"/>
</dbReference>
<evidence type="ECO:0000256" key="14">
    <source>
        <dbReference type="ARBA" id="ARBA00023170"/>
    </source>
</evidence>
<evidence type="ECO:0000259" key="22">
    <source>
        <dbReference type="PROSITE" id="PS50011"/>
    </source>
</evidence>
<evidence type="ECO:0000256" key="9">
    <source>
        <dbReference type="ARBA" id="ARBA00022741"/>
    </source>
</evidence>
<comment type="catalytic activity">
    <reaction evidence="16">
        <text>L-threonyl-[protein] + ATP = O-phospho-L-threonyl-[protein] + ADP + H(+)</text>
        <dbReference type="Rhea" id="RHEA:46608"/>
        <dbReference type="Rhea" id="RHEA-COMP:11060"/>
        <dbReference type="Rhea" id="RHEA-COMP:11605"/>
        <dbReference type="ChEBI" id="CHEBI:15378"/>
        <dbReference type="ChEBI" id="CHEBI:30013"/>
        <dbReference type="ChEBI" id="CHEBI:30616"/>
        <dbReference type="ChEBI" id="CHEBI:61977"/>
        <dbReference type="ChEBI" id="CHEBI:456216"/>
        <dbReference type="EC" id="2.7.11.1"/>
    </reaction>
</comment>
<keyword evidence="4" id="KW-0723">Serine/threonine-protein kinase</keyword>
<keyword evidence="12 20" id="KW-1133">Transmembrane helix</keyword>
<evidence type="ECO:0000256" key="7">
    <source>
        <dbReference type="ARBA" id="ARBA00022692"/>
    </source>
</evidence>
<evidence type="ECO:0000256" key="17">
    <source>
        <dbReference type="ARBA" id="ARBA00048679"/>
    </source>
</evidence>
<reference evidence="23 24" key="1">
    <citation type="journal article" date="2019" name="Plant Biotechnol. J.">
        <title>The red bayberry genome and genetic basis of sex determination.</title>
        <authorList>
            <person name="Jia H.M."/>
            <person name="Jia H.J."/>
            <person name="Cai Q.L."/>
            <person name="Wang Y."/>
            <person name="Zhao H.B."/>
            <person name="Yang W.F."/>
            <person name="Wang G.Y."/>
            <person name="Li Y.H."/>
            <person name="Zhan D.L."/>
            <person name="Shen Y.T."/>
            <person name="Niu Q.F."/>
            <person name="Chang L."/>
            <person name="Qiu J."/>
            <person name="Zhao L."/>
            <person name="Xie H.B."/>
            <person name="Fu W.Y."/>
            <person name="Jin J."/>
            <person name="Li X.W."/>
            <person name="Jiao Y."/>
            <person name="Zhou C.C."/>
            <person name="Tu T."/>
            <person name="Chai C.Y."/>
            <person name="Gao J.L."/>
            <person name="Fan L.J."/>
            <person name="van de Weg E."/>
            <person name="Wang J.Y."/>
            <person name="Gao Z.S."/>
        </authorList>
    </citation>
    <scope>NUCLEOTIDE SEQUENCE [LARGE SCALE GENOMIC DNA]</scope>
    <source>
        <tissue evidence="23">Leaves</tissue>
    </source>
</reference>
<dbReference type="EMBL" id="RXIC02000214">
    <property type="protein sequence ID" value="KAB1200150.1"/>
    <property type="molecule type" value="Genomic_DNA"/>
</dbReference>
<evidence type="ECO:0000256" key="11">
    <source>
        <dbReference type="ARBA" id="ARBA00022840"/>
    </source>
</evidence>
<dbReference type="Gene3D" id="3.30.200.20">
    <property type="entry name" value="Phosphorylase Kinase, domain 1"/>
    <property type="match status" value="1"/>
</dbReference>
<dbReference type="SMART" id="SM00220">
    <property type="entry name" value="S_TKc"/>
    <property type="match status" value="1"/>
</dbReference>
<sequence>MSSVPTVLRTLFCSKALLHLRINVLICTFMLASVWSENSGYESCPPGNCGTGPNISYPFYVFGTGEDNCGLPGFGIGCNQSKPIYETSTGQYVIRDIFYENQTFRLVNGEFADGSCFARLHNFTFDRSSLQFTRNHADLLFFYHCNASFSIGYEKSVVACASNATLRSFVVLVNDVRHFNESTSDCEAFVAAPVELEGGYCNQTIGNVDYRKLLKNGFTLEWSGFDCVACQRSGGRCGYEKGDNVCYCHDRIHHSSCHEAPKLVHTRGIARFLEDVKKLRKTSNPSTFQSFLFSPIALQARETCNLQRIQSGTTPASRQRYKVLKSKESSLSSAWSMGKMSRKLPHLSGVFGRAQEDQKHPQKCNPFFCEKLGWIDFPFANTTNPECGVWVVDDCESLNPTIQFVEGGKSYELIAISQGNSIRIRDPRIAKNLSSGICESVTNSTHPPSFPFIFYWNETFLKCKHNLNVSSLGKVSNISCSDYNFYYKVPNTPQYPDRTLPKPFPRVPSGCSILQLPVHPFPSPHDEHPNGTAFAEFDLQLQVSDCYKCSHGGRRCQTNTSGVLYCDKAQQDQGKEEKATEGNGISRAVVIGATVCQNLTPPFLTLLGVGGSALLVIIGIFVIFLWRCKRKTESSNFLRRNLTSSRSDLDGSVYFGVPVFSYTELQEATNNFDFGNELGDGGFGTVYYGKLRDGREVAVKRLYEHNYRRVEQFLNEVKILTRLRHRNLVSLYGCTSRHSRELLLVYEYISNGTVADHIHGDRQTPSALSWPTRMSIAIETASALAYLHASDIIHRDVKTNNILLDSNFCVKVADFGLSRLFPTDVSHVSTAPQGTPGYVDPDYHQCYQLTSKSDVYSFGVVLIELVSSLPAVDIARHRHEINLANLAINKIEKCEFHELLDPHLGFESDDEVKRMAISVAQLAFQCLQQDKELRPTMEGVLEELQNIQSGSSVNVQPPNSPECDEAGLLKNKQLPPSPNSVTDNWTSRSTTPNVSG</sequence>
<keyword evidence="11 18" id="KW-0067">ATP-binding</keyword>
<dbReference type="FunFam" id="1.10.510.10:FF:000161">
    <property type="entry name" value="Wall-associated receptor kinase-like 20"/>
    <property type="match status" value="1"/>
</dbReference>
<dbReference type="Pfam" id="PF13947">
    <property type="entry name" value="GUB_WAK_bind"/>
    <property type="match status" value="1"/>
</dbReference>
<organism evidence="23 24">
    <name type="scientific">Morella rubra</name>
    <name type="common">Chinese bayberry</name>
    <dbReference type="NCBI Taxonomy" id="262757"/>
    <lineage>
        <taxon>Eukaryota</taxon>
        <taxon>Viridiplantae</taxon>
        <taxon>Streptophyta</taxon>
        <taxon>Embryophyta</taxon>
        <taxon>Tracheophyta</taxon>
        <taxon>Spermatophyta</taxon>
        <taxon>Magnoliopsida</taxon>
        <taxon>eudicotyledons</taxon>
        <taxon>Gunneridae</taxon>
        <taxon>Pentapetalae</taxon>
        <taxon>rosids</taxon>
        <taxon>fabids</taxon>
        <taxon>Fagales</taxon>
        <taxon>Myricaceae</taxon>
        <taxon>Morella</taxon>
    </lineage>
</organism>
<dbReference type="InterPro" id="IPR017441">
    <property type="entry name" value="Protein_kinase_ATP_BS"/>
</dbReference>
<dbReference type="PROSITE" id="PS00108">
    <property type="entry name" value="PROTEIN_KINASE_ST"/>
    <property type="match status" value="1"/>
</dbReference>
<evidence type="ECO:0000256" key="10">
    <source>
        <dbReference type="ARBA" id="ARBA00022777"/>
    </source>
</evidence>
<dbReference type="InterPro" id="IPR011009">
    <property type="entry name" value="Kinase-like_dom_sf"/>
</dbReference>
<feature type="domain" description="Protein kinase" evidence="22">
    <location>
        <begin position="672"/>
        <end position="947"/>
    </location>
</feature>
<dbReference type="PANTHER" id="PTHR46008:SF2">
    <property type="entry name" value="LEAF RUST 10 DISEASE-RESISTANCE LOCUS RECEPTOR-LIKE PROTEIN KINASE-LIKE 1.4"/>
    <property type="match status" value="1"/>
</dbReference>
<dbReference type="AlphaFoldDB" id="A0A6A1ULX7"/>
<dbReference type="PROSITE" id="PS00107">
    <property type="entry name" value="PROTEIN_KINASE_ATP"/>
    <property type="match status" value="1"/>
</dbReference>
<evidence type="ECO:0000256" key="5">
    <source>
        <dbReference type="ARBA" id="ARBA00022553"/>
    </source>
</evidence>
<dbReference type="InterPro" id="IPR001245">
    <property type="entry name" value="Ser-Thr/Tyr_kinase_cat_dom"/>
</dbReference>
<dbReference type="PANTHER" id="PTHR46008">
    <property type="entry name" value="LEAF RUST 10 DISEASE-RESISTANCE LOCUS RECEPTOR-LIKE PROTEIN KINASE-LIKE 1.4"/>
    <property type="match status" value="1"/>
</dbReference>
<evidence type="ECO:0000256" key="3">
    <source>
        <dbReference type="ARBA" id="ARBA00022475"/>
    </source>
</evidence>
<evidence type="ECO:0000256" key="18">
    <source>
        <dbReference type="PROSITE-ProRule" id="PRU10141"/>
    </source>
</evidence>
<evidence type="ECO:0000256" key="20">
    <source>
        <dbReference type="SAM" id="Phobius"/>
    </source>
</evidence>
<evidence type="ECO:0000256" key="6">
    <source>
        <dbReference type="ARBA" id="ARBA00022679"/>
    </source>
</evidence>
<dbReference type="SUPFAM" id="SSF56112">
    <property type="entry name" value="Protein kinase-like (PK-like)"/>
    <property type="match status" value="1"/>
</dbReference>
<comment type="subcellular location">
    <subcellularLocation>
        <location evidence="1">Cell membrane</location>
        <topology evidence="1">Single-pass type I membrane protein</topology>
    </subcellularLocation>
</comment>
<evidence type="ECO:0000256" key="8">
    <source>
        <dbReference type="ARBA" id="ARBA00022729"/>
    </source>
</evidence>
<dbReference type="EC" id="2.7.11.1" evidence="2"/>
<feature type="compositionally biased region" description="Polar residues" evidence="19">
    <location>
        <begin position="979"/>
        <end position="996"/>
    </location>
</feature>
<gene>
    <name evidence="23" type="ORF">CJ030_MR0G007991</name>
</gene>
<keyword evidence="7 20" id="KW-0812">Transmembrane</keyword>
<dbReference type="InterPro" id="IPR008271">
    <property type="entry name" value="Ser/Thr_kinase_AS"/>
</dbReference>